<dbReference type="KEGG" id="alti:ALE3EI_0567"/>
<evidence type="ECO:0000313" key="4">
    <source>
        <dbReference type="Proteomes" id="UP000515514"/>
    </source>
</evidence>
<dbReference type="Pfam" id="PF13181">
    <property type="entry name" value="TPR_8"/>
    <property type="match status" value="1"/>
</dbReference>
<dbReference type="Gene3D" id="1.25.40.10">
    <property type="entry name" value="Tetratricopeptide repeat domain"/>
    <property type="match status" value="1"/>
</dbReference>
<dbReference type="SUPFAM" id="SSF48452">
    <property type="entry name" value="TPR-like"/>
    <property type="match status" value="1"/>
</dbReference>
<feature type="transmembrane region" description="Helical" evidence="2">
    <location>
        <begin position="87"/>
        <end position="106"/>
    </location>
</feature>
<keyword evidence="1" id="KW-0802">TPR repeat</keyword>
<dbReference type="RefSeq" id="WP_186990651.1">
    <property type="nucleotide sequence ID" value="NZ_CP052909.1"/>
</dbReference>
<protein>
    <submittedName>
        <fullName evidence="3">Uncharacterized protein</fullName>
    </submittedName>
</protein>
<keyword evidence="2" id="KW-1133">Transmembrane helix</keyword>
<reference evidence="3 4" key="1">
    <citation type="submission" date="2020-04" db="EMBL/GenBank/DDBJ databases">
        <title>Genome sequence of Altibacter aquimarinus strain ALE3EI.</title>
        <authorList>
            <person name="Oh H.-M."/>
            <person name="Jang D."/>
        </authorList>
    </citation>
    <scope>NUCLEOTIDE SEQUENCE [LARGE SCALE GENOMIC DNA]</scope>
    <source>
        <strain evidence="3 4">ALE3EI</strain>
    </source>
</reference>
<dbReference type="EMBL" id="CP052909">
    <property type="protein sequence ID" value="QNJ97147.1"/>
    <property type="molecule type" value="Genomic_DNA"/>
</dbReference>
<dbReference type="Proteomes" id="UP000515514">
    <property type="component" value="Chromosome"/>
</dbReference>
<dbReference type="InterPro" id="IPR019734">
    <property type="entry name" value="TPR_rpt"/>
</dbReference>
<proteinExistence type="predicted"/>
<gene>
    <name evidence="3" type="ORF">ALE3EI_0567</name>
</gene>
<sequence length="244" mass="28006">MNEKINITEKEFERIEKYLMGDLSPNELHQFELELHNDSNLEAKVEEVKYLLIGIETASLKSQLNQFHEELVPSKEISKSASTRSRAPIYAIAAVFVALLGLFLFFNTESESEKLFAKHFVPDPGLPTTMGTTDNFKFYDGMVNYKQEDFKTALDKWNPLLEKNPKNDTLRYFIGVAYLANGDDQKAITDLERLLNSEPKSFKNETAFYLGMAYLKLDNLEEARKYLTFSDTDSAKQVLLDIDN</sequence>
<name>A0A7G8PS31_9FLAO</name>
<evidence type="ECO:0000256" key="2">
    <source>
        <dbReference type="SAM" id="Phobius"/>
    </source>
</evidence>
<evidence type="ECO:0000313" key="3">
    <source>
        <dbReference type="EMBL" id="QNJ97147.1"/>
    </source>
</evidence>
<keyword evidence="4" id="KW-1185">Reference proteome</keyword>
<dbReference type="InterPro" id="IPR011990">
    <property type="entry name" value="TPR-like_helical_dom_sf"/>
</dbReference>
<feature type="repeat" description="TPR" evidence="1">
    <location>
        <begin position="168"/>
        <end position="201"/>
    </location>
</feature>
<organism evidence="3 4">
    <name type="scientific">Constantimarinum furrinae</name>
    <dbReference type="NCBI Taxonomy" id="2562285"/>
    <lineage>
        <taxon>Bacteria</taxon>
        <taxon>Pseudomonadati</taxon>
        <taxon>Bacteroidota</taxon>
        <taxon>Flavobacteriia</taxon>
        <taxon>Flavobacteriales</taxon>
        <taxon>Flavobacteriaceae</taxon>
        <taxon>Altibacter/Constantimarinum group</taxon>
        <taxon>Constantimarinum</taxon>
    </lineage>
</organism>
<dbReference type="AlphaFoldDB" id="A0A7G8PS31"/>
<keyword evidence="2" id="KW-0812">Transmembrane</keyword>
<dbReference type="Pfam" id="PF13432">
    <property type="entry name" value="TPR_16"/>
    <property type="match status" value="1"/>
</dbReference>
<evidence type="ECO:0000256" key="1">
    <source>
        <dbReference type="PROSITE-ProRule" id="PRU00339"/>
    </source>
</evidence>
<dbReference type="PROSITE" id="PS50005">
    <property type="entry name" value="TPR"/>
    <property type="match status" value="1"/>
</dbReference>
<accession>A0A7G8PS31</accession>
<keyword evidence="2" id="KW-0472">Membrane</keyword>